<keyword evidence="2" id="KW-1185">Reference proteome</keyword>
<dbReference type="InParanoid" id="A0A194RLV4"/>
<name>A0A194RLV4_PAPMA</name>
<sequence>MSSVAHIYSSRLRSTSVPNFEATIGTRSVGRPPSRWTDDIVRTAGNCWMRKAEDRVLRKALGKAYAQQWANKGC</sequence>
<dbReference type="EMBL" id="KQ459995">
    <property type="protein sequence ID" value="KPJ18527.1"/>
    <property type="molecule type" value="Genomic_DNA"/>
</dbReference>
<evidence type="ECO:0000313" key="1">
    <source>
        <dbReference type="EMBL" id="KPJ18527.1"/>
    </source>
</evidence>
<organism evidence="1 2">
    <name type="scientific">Papilio machaon</name>
    <name type="common">Old World swallowtail butterfly</name>
    <dbReference type="NCBI Taxonomy" id="76193"/>
    <lineage>
        <taxon>Eukaryota</taxon>
        <taxon>Metazoa</taxon>
        <taxon>Ecdysozoa</taxon>
        <taxon>Arthropoda</taxon>
        <taxon>Hexapoda</taxon>
        <taxon>Insecta</taxon>
        <taxon>Pterygota</taxon>
        <taxon>Neoptera</taxon>
        <taxon>Endopterygota</taxon>
        <taxon>Lepidoptera</taxon>
        <taxon>Glossata</taxon>
        <taxon>Ditrysia</taxon>
        <taxon>Papilionoidea</taxon>
        <taxon>Papilionidae</taxon>
        <taxon>Papilioninae</taxon>
        <taxon>Papilio</taxon>
    </lineage>
</organism>
<gene>
    <name evidence="1" type="ORF">RR48_07251</name>
</gene>
<dbReference type="Proteomes" id="UP000053240">
    <property type="component" value="Unassembled WGS sequence"/>
</dbReference>
<evidence type="ECO:0000313" key="2">
    <source>
        <dbReference type="Proteomes" id="UP000053240"/>
    </source>
</evidence>
<protein>
    <submittedName>
        <fullName evidence="1">Uncharacterized protein</fullName>
    </submittedName>
</protein>
<dbReference type="AlphaFoldDB" id="A0A194RLV4"/>
<reference evidence="1 2" key="1">
    <citation type="journal article" date="2015" name="Nat. Commun.">
        <title>Outbred genome sequencing and CRISPR/Cas9 gene editing in butterflies.</title>
        <authorList>
            <person name="Li X."/>
            <person name="Fan D."/>
            <person name="Zhang W."/>
            <person name="Liu G."/>
            <person name="Zhang L."/>
            <person name="Zhao L."/>
            <person name="Fang X."/>
            <person name="Chen L."/>
            <person name="Dong Y."/>
            <person name="Chen Y."/>
            <person name="Ding Y."/>
            <person name="Zhao R."/>
            <person name="Feng M."/>
            <person name="Zhu Y."/>
            <person name="Feng Y."/>
            <person name="Jiang X."/>
            <person name="Zhu D."/>
            <person name="Xiang H."/>
            <person name="Feng X."/>
            <person name="Li S."/>
            <person name="Wang J."/>
            <person name="Zhang G."/>
            <person name="Kronforst M.R."/>
            <person name="Wang W."/>
        </authorList>
    </citation>
    <scope>NUCLEOTIDE SEQUENCE [LARGE SCALE GENOMIC DNA]</scope>
    <source>
        <strain evidence="1">Ya'a_city_454_Pm</strain>
        <tissue evidence="1">Whole body</tissue>
    </source>
</reference>
<accession>A0A194RLV4</accession>
<proteinExistence type="predicted"/>